<dbReference type="AlphaFoldDB" id="A0ABD3CZM0"/>
<accession>A0ABD3CZM0</accession>
<reference evidence="4" key="1">
    <citation type="journal article" date="2024" name="IScience">
        <title>Strigolactones Initiate the Formation of Haustorium-like Structures in Castilleja.</title>
        <authorList>
            <person name="Buerger M."/>
            <person name="Peterson D."/>
            <person name="Chory J."/>
        </authorList>
    </citation>
    <scope>NUCLEOTIDE SEQUENCE [LARGE SCALE GENOMIC DNA]</scope>
</reference>
<sequence length="415" mass="46830">MFNPNNAKFPLKVVLNKQKTKVLYAEKNEDDVDINALVPKTSKFLTAEAEALFKKYHGRSMIDERRIAIDVFEQHNLVSFFRNKGMLATVTTALPFSRNVIFEFYSNLLPQVNVETSASYGRVFVRGELYKFTPELINQSMGTEDYKGSSVVDDMDEAIAFLTGGKVTKWKEQFPAARLTSLYSVLHKVAIFNWIPSKNSTVVTRPQAQFLYRIGRGIQFNFGQMVFDIVTRFAQSKAVSSFVFPSLIFNILEAQGFVALEGEIMTGDAELFTLRNQYLKGDRIVDLPWVNPRRSSSIAGVDTSAGNTKSNMCQFSRADVEAHIIRLKAQQDQIQVVIDALQTSLLPSDQVGEIAGTGEDEEKNDVAVDADNITDEEETETNEEFAEAAAMRARKGKRVAENEPMLRRSQRRRRN</sequence>
<protein>
    <recommendedName>
        <fullName evidence="2">Putative plant transposon protein domain-containing protein</fullName>
    </recommendedName>
</protein>
<dbReference type="Pfam" id="PF20167">
    <property type="entry name" value="Transposase_32"/>
    <property type="match status" value="1"/>
</dbReference>
<evidence type="ECO:0000313" key="4">
    <source>
        <dbReference type="Proteomes" id="UP001632038"/>
    </source>
</evidence>
<name>A0ABD3CZM0_9LAMI</name>
<evidence type="ECO:0000256" key="1">
    <source>
        <dbReference type="SAM" id="MobiDB-lite"/>
    </source>
</evidence>
<feature type="compositionally biased region" description="Acidic residues" evidence="1">
    <location>
        <begin position="372"/>
        <end position="386"/>
    </location>
</feature>
<feature type="region of interest" description="Disordered" evidence="1">
    <location>
        <begin position="355"/>
        <end position="415"/>
    </location>
</feature>
<organism evidence="3 4">
    <name type="scientific">Castilleja foliolosa</name>
    <dbReference type="NCBI Taxonomy" id="1961234"/>
    <lineage>
        <taxon>Eukaryota</taxon>
        <taxon>Viridiplantae</taxon>
        <taxon>Streptophyta</taxon>
        <taxon>Embryophyta</taxon>
        <taxon>Tracheophyta</taxon>
        <taxon>Spermatophyta</taxon>
        <taxon>Magnoliopsida</taxon>
        <taxon>eudicotyledons</taxon>
        <taxon>Gunneridae</taxon>
        <taxon>Pentapetalae</taxon>
        <taxon>asterids</taxon>
        <taxon>lamiids</taxon>
        <taxon>Lamiales</taxon>
        <taxon>Orobanchaceae</taxon>
        <taxon>Pedicularideae</taxon>
        <taxon>Castillejinae</taxon>
        <taxon>Castilleja</taxon>
    </lineage>
</organism>
<gene>
    <name evidence="3" type="ORF">CASFOL_020007</name>
</gene>
<dbReference type="EMBL" id="JAVIJP010000027">
    <property type="protein sequence ID" value="KAL3635460.1"/>
    <property type="molecule type" value="Genomic_DNA"/>
</dbReference>
<feature type="domain" description="Putative plant transposon protein" evidence="2">
    <location>
        <begin position="90"/>
        <end position="256"/>
    </location>
</feature>
<evidence type="ECO:0000259" key="2">
    <source>
        <dbReference type="Pfam" id="PF20167"/>
    </source>
</evidence>
<evidence type="ECO:0000313" key="3">
    <source>
        <dbReference type="EMBL" id="KAL3635460.1"/>
    </source>
</evidence>
<proteinExistence type="predicted"/>
<comment type="caution">
    <text evidence="3">The sequence shown here is derived from an EMBL/GenBank/DDBJ whole genome shotgun (WGS) entry which is preliminary data.</text>
</comment>
<dbReference type="Proteomes" id="UP001632038">
    <property type="component" value="Unassembled WGS sequence"/>
</dbReference>
<keyword evidence="4" id="KW-1185">Reference proteome</keyword>
<dbReference type="InterPro" id="IPR046796">
    <property type="entry name" value="Transposase_32_dom"/>
</dbReference>